<dbReference type="GO" id="GO:0043565">
    <property type="term" value="F:sequence-specific DNA binding"/>
    <property type="evidence" value="ECO:0007669"/>
    <property type="project" value="InterPro"/>
</dbReference>
<evidence type="ECO:0000256" key="2">
    <source>
        <dbReference type="ARBA" id="ARBA00023125"/>
    </source>
</evidence>
<dbReference type="InterPro" id="IPR009057">
    <property type="entry name" value="Homeodomain-like_sf"/>
</dbReference>
<reference evidence="5" key="1">
    <citation type="submission" date="2020-10" db="EMBL/GenBank/DDBJ databases">
        <authorList>
            <person name="Gilroy R."/>
        </authorList>
    </citation>
    <scope>NUCLEOTIDE SEQUENCE</scope>
    <source>
        <strain evidence="5">11300</strain>
    </source>
</reference>
<protein>
    <submittedName>
        <fullName evidence="5">Helix-turn-helix domain-containing protein</fullName>
    </submittedName>
</protein>
<evidence type="ECO:0000256" key="3">
    <source>
        <dbReference type="ARBA" id="ARBA00023163"/>
    </source>
</evidence>
<keyword evidence="2" id="KW-0238">DNA-binding</keyword>
<dbReference type="InterPro" id="IPR011051">
    <property type="entry name" value="RmlC_Cupin_sf"/>
</dbReference>
<gene>
    <name evidence="5" type="ORF">IAD16_04545</name>
</gene>
<feature type="domain" description="HTH araC/xylS-type" evidence="4">
    <location>
        <begin position="177"/>
        <end position="275"/>
    </location>
</feature>
<evidence type="ECO:0000256" key="1">
    <source>
        <dbReference type="ARBA" id="ARBA00023015"/>
    </source>
</evidence>
<dbReference type="GO" id="GO:0003700">
    <property type="term" value="F:DNA-binding transcription factor activity"/>
    <property type="evidence" value="ECO:0007669"/>
    <property type="project" value="InterPro"/>
</dbReference>
<dbReference type="SUPFAM" id="SSF51182">
    <property type="entry name" value="RmlC-like cupins"/>
    <property type="match status" value="1"/>
</dbReference>
<dbReference type="InterPro" id="IPR018062">
    <property type="entry name" value="HTH_AraC-typ_CS"/>
</dbReference>
<dbReference type="PANTHER" id="PTHR43280">
    <property type="entry name" value="ARAC-FAMILY TRANSCRIPTIONAL REGULATOR"/>
    <property type="match status" value="1"/>
</dbReference>
<evidence type="ECO:0000313" key="6">
    <source>
        <dbReference type="Proteomes" id="UP000824091"/>
    </source>
</evidence>
<evidence type="ECO:0000259" key="4">
    <source>
        <dbReference type="PROSITE" id="PS01124"/>
    </source>
</evidence>
<dbReference type="Pfam" id="PF07883">
    <property type="entry name" value="Cupin_2"/>
    <property type="match status" value="1"/>
</dbReference>
<dbReference type="InterPro" id="IPR013096">
    <property type="entry name" value="Cupin_2"/>
</dbReference>
<comment type="caution">
    <text evidence="5">The sequence shown here is derived from an EMBL/GenBank/DDBJ whole genome shotgun (WGS) entry which is preliminary data.</text>
</comment>
<sequence>MLFERTVYLDDFPMNIRIAKITEYPFHYHQDVEFVYVLKGEVYLKDVSSHYLLKEGDIFTINGHEVHGITATDKDNAIAIIQISNRFFTQYFPTLDKACYMSYAYKDKYLKLDVLRKMLLQILSDYSRKSFDYKRSCTDRMIQVISYLNMHFNLFAFESNMIVNFNNDNPVVIERISRIINYVYANHKNKVTLEDIAEREHLNPFYLSHLIKDYMGISFQEFLCFARVEMSEIPLLETDKKISAIANDVGFSTTSYYDKYFSRWFGHTPLEHRQLYTSQILSQARPADLILLPENKAINIIRRRLSAINGQENSALTVSRLHFSVEVDPQTVPVRRLNCSLEVIVTPEDYHIMGERLFSMLYDLGARKVLLLSRRKEDDSILPLLANRLNFIGFETGILSDHGLENCFSAGNDSIASAIEIFLGYFMGGTAAADGTGAAAIPKPGGGTCNVQCPRCFLRDQGDSLKILKGSRSCMTSCLIPKPSYYAYRLLRNIKGQLLYMGKYYFVVKDDSMENPAYILAVINHNDDIRRLCSRKVGAFEADDVSRSFKDELNIDFTIPLADGKYAVGRYALTDSNSVLSHMARLEFADTFPLPESWARLISTEPMSQVYMETVSGKINVSSAISGAGIEIIVIAPAEDADSPGR</sequence>
<organism evidence="5 6">
    <name type="scientific">Candidatus Fimisoma avicola</name>
    <dbReference type="NCBI Taxonomy" id="2840826"/>
    <lineage>
        <taxon>Bacteria</taxon>
        <taxon>Bacillati</taxon>
        <taxon>Bacillota</taxon>
        <taxon>Clostridia</taxon>
        <taxon>Eubacteriales</taxon>
        <taxon>Candidatus Fimisoma</taxon>
    </lineage>
</organism>
<keyword evidence="3" id="KW-0804">Transcription</keyword>
<evidence type="ECO:0000313" key="5">
    <source>
        <dbReference type="EMBL" id="HIU27624.1"/>
    </source>
</evidence>
<dbReference type="PROSITE" id="PS01124">
    <property type="entry name" value="HTH_ARAC_FAMILY_2"/>
    <property type="match status" value="1"/>
</dbReference>
<name>A0A9D1L792_9FIRM</name>
<dbReference type="AlphaFoldDB" id="A0A9D1L792"/>
<dbReference type="EMBL" id="DVMO01000065">
    <property type="protein sequence ID" value="HIU27624.1"/>
    <property type="molecule type" value="Genomic_DNA"/>
</dbReference>
<dbReference type="Gene3D" id="2.60.120.10">
    <property type="entry name" value="Jelly Rolls"/>
    <property type="match status" value="1"/>
</dbReference>
<dbReference type="Pfam" id="PF12833">
    <property type="entry name" value="HTH_18"/>
    <property type="match status" value="1"/>
</dbReference>
<dbReference type="SMART" id="SM00342">
    <property type="entry name" value="HTH_ARAC"/>
    <property type="match status" value="1"/>
</dbReference>
<dbReference type="Proteomes" id="UP000824091">
    <property type="component" value="Unassembled WGS sequence"/>
</dbReference>
<dbReference type="Gene3D" id="1.10.10.60">
    <property type="entry name" value="Homeodomain-like"/>
    <property type="match status" value="2"/>
</dbReference>
<dbReference type="PANTHER" id="PTHR43280:SF34">
    <property type="entry name" value="ARAC-FAMILY TRANSCRIPTIONAL REGULATOR"/>
    <property type="match status" value="1"/>
</dbReference>
<dbReference type="InterPro" id="IPR014710">
    <property type="entry name" value="RmlC-like_jellyroll"/>
</dbReference>
<keyword evidence="1" id="KW-0805">Transcription regulation</keyword>
<dbReference type="SUPFAM" id="SSF46689">
    <property type="entry name" value="Homeodomain-like"/>
    <property type="match status" value="2"/>
</dbReference>
<dbReference type="CDD" id="cd02208">
    <property type="entry name" value="cupin_RmlC-like"/>
    <property type="match status" value="1"/>
</dbReference>
<dbReference type="InterPro" id="IPR018060">
    <property type="entry name" value="HTH_AraC"/>
</dbReference>
<proteinExistence type="predicted"/>
<reference evidence="5" key="2">
    <citation type="journal article" date="2021" name="PeerJ">
        <title>Extensive microbial diversity within the chicken gut microbiome revealed by metagenomics and culture.</title>
        <authorList>
            <person name="Gilroy R."/>
            <person name="Ravi A."/>
            <person name="Getino M."/>
            <person name="Pursley I."/>
            <person name="Horton D.L."/>
            <person name="Alikhan N.F."/>
            <person name="Baker D."/>
            <person name="Gharbi K."/>
            <person name="Hall N."/>
            <person name="Watson M."/>
            <person name="Adriaenssens E.M."/>
            <person name="Foster-Nyarko E."/>
            <person name="Jarju S."/>
            <person name="Secka A."/>
            <person name="Antonio M."/>
            <person name="Oren A."/>
            <person name="Chaudhuri R.R."/>
            <person name="La Ragione R."/>
            <person name="Hildebrand F."/>
            <person name="Pallen M.J."/>
        </authorList>
    </citation>
    <scope>NUCLEOTIDE SEQUENCE</scope>
    <source>
        <strain evidence="5">11300</strain>
    </source>
</reference>
<accession>A0A9D1L792</accession>
<dbReference type="PROSITE" id="PS00041">
    <property type="entry name" value="HTH_ARAC_FAMILY_1"/>
    <property type="match status" value="1"/>
</dbReference>